<gene>
    <name evidence="1" type="ORF">H4Q32_004826</name>
</gene>
<dbReference type="EMBL" id="JACTAM010000001">
    <property type="protein sequence ID" value="KAI2668167.1"/>
    <property type="molecule type" value="Genomic_DNA"/>
</dbReference>
<dbReference type="PANTHER" id="PTHR31952">
    <property type="entry name" value="CB1 CANNABINOID RECEPTOR-INTERACTING PROTEIN 1"/>
    <property type="match status" value="1"/>
</dbReference>
<keyword evidence="1" id="KW-0675">Receptor</keyword>
<proteinExistence type="predicted"/>
<dbReference type="Pfam" id="PF15043">
    <property type="entry name" value="CNRIP1"/>
    <property type="match status" value="1"/>
</dbReference>
<dbReference type="Proteomes" id="UP000830375">
    <property type="component" value="Unassembled WGS sequence"/>
</dbReference>
<name>A0ABQ8MZC9_LABRO</name>
<evidence type="ECO:0000313" key="1">
    <source>
        <dbReference type="EMBL" id="KAI2668167.1"/>
    </source>
</evidence>
<reference evidence="1 2" key="1">
    <citation type="submission" date="2022-01" db="EMBL/GenBank/DDBJ databases">
        <title>A high-quality chromosome-level genome assembly of rohu carp, Labeo rohita.</title>
        <authorList>
            <person name="Arick M.A. II"/>
            <person name="Hsu C.-Y."/>
            <person name="Magbanua Z."/>
            <person name="Pechanova O."/>
            <person name="Grover C."/>
            <person name="Miller E."/>
            <person name="Thrash A."/>
            <person name="Ezzel L."/>
            <person name="Alam S."/>
            <person name="Benzie J."/>
            <person name="Hamilton M."/>
            <person name="Karsi A."/>
            <person name="Lawrence M.L."/>
            <person name="Peterson D.G."/>
        </authorList>
    </citation>
    <scope>NUCLEOTIDE SEQUENCE [LARGE SCALE GENOMIC DNA]</scope>
    <source>
        <strain evidence="2">BAU-BD-2019</strain>
        <tissue evidence="1">Blood</tissue>
    </source>
</reference>
<dbReference type="InterPro" id="IPR029204">
    <property type="entry name" value="CNRIP1"/>
</dbReference>
<protein>
    <submittedName>
        <fullName evidence="1">CB1 cannabinoid receptor-interacting protein 1</fullName>
    </submittedName>
</protein>
<dbReference type="PANTHER" id="PTHR31952:SF2">
    <property type="entry name" value="CB1 CANNABINOID RECEPTOR-INTERACTING PROTEIN 1"/>
    <property type="match status" value="1"/>
</dbReference>
<evidence type="ECO:0000313" key="2">
    <source>
        <dbReference type="Proteomes" id="UP000830375"/>
    </source>
</evidence>
<comment type="caution">
    <text evidence="1">The sequence shown here is derived from an EMBL/GenBank/DDBJ whole genome shotgun (WGS) entry which is preliminary data.</text>
</comment>
<keyword evidence="2" id="KW-1185">Reference proteome</keyword>
<organism evidence="1 2">
    <name type="scientific">Labeo rohita</name>
    <name type="common">Indian major carp</name>
    <name type="synonym">Cyprinus rohita</name>
    <dbReference type="NCBI Taxonomy" id="84645"/>
    <lineage>
        <taxon>Eukaryota</taxon>
        <taxon>Metazoa</taxon>
        <taxon>Chordata</taxon>
        <taxon>Craniata</taxon>
        <taxon>Vertebrata</taxon>
        <taxon>Euteleostomi</taxon>
        <taxon>Actinopterygii</taxon>
        <taxon>Neopterygii</taxon>
        <taxon>Teleostei</taxon>
        <taxon>Ostariophysi</taxon>
        <taxon>Cypriniformes</taxon>
        <taxon>Cyprinidae</taxon>
        <taxon>Labeoninae</taxon>
        <taxon>Labeonini</taxon>
        <taxon>Labeo</taxon>
    </lineage>
</organism>
<sequence>MPLLDFLCFPSASETMMAIGVLNEPSLALPGTIRHPFNDGEPWKHIDLRYLATMADVPAIINIAISLKIQPNDGPVFYKVDGTRFGQSRTIKMLTGSKYKIEVIVKPGSAEATTMGIGGKSFPLEQQSKDDEQIIYNGTYDTEGVPHTKSGDRQPVQVSIEFKDAGMFETVWQVKYYNYYKREHCQFGNSFNCIEYEAKPNETRSLMWINKEVFHLNRISPRLCLFFFIMPELVKPNFQLSVGHLHSTYLLYYGYKYTETIFQQDSDEKTALQACIYPSGLLF</sequence>
<accession>A0ABQ8MZC9</accession>